<dbReference type="Gene3D" id="3.40.50.720">
    <property type="entry name" value="NAD(P)-binding Rossmann-like Domain"/>
    <property type="match status" value="1"/>
</dbReference>
<dbReference type="EMBL" id="JAHBFI010000018">
    <property type="protein sequence ID" value="MBZ5962899.1"/>
    <property type="molecule type" value="Genomic_DNA"/>
</dbReference>
<name>A0A9Q3SXY9_9LACO</name>
<dbReference type="GO" id="GO:0016491">
    <property type="term" value="F:oxidoreductase activity"/>
    <property type="evidence" value="ECO:0007669"/>
    <property type="project" value="UniProtKB-KW"/>
</dbReference>
<organism evidence="3 4">
    <name type="scientific">Leuconostoc gasicomitatum</name>
    <dbReference type="NCBI Taxonomy" id="115778"/>
    <lineage>
        <taxon>Bacteria</taxon>
        <taxon>Bacillati</taxon>
        <taxon>Bacillota</taxon>
        <taxon>Bacilli</taxon>
        <taxon>Lactobacillales</taxon>
        <taxon>Lactobacillaceae</taxon>
        <taxon>Leuconostoc</taxon>
        <taxon>Leuconostoc gelidum group</taxon>
    </lineage>
</organism>
<evidence type="ECO:0000313" key="3">
    <source>
        <dbReference type="EMBL" id="MBZ5962899.1"/>
    </source>
</evidence>
<evidence type="ECO:0000256" key="1">
    <source>
        <dbReference type="ARBA" id="ARBA00006484"/>
    </source>
</evidence>
<dbReference type="AlphaFoldDB" id="A0A9Q3SXY9"/>
<dbReference type="RefSeq" id="WP_224144243.1">
    <property type="nucleotide sequence ID" value="NZ_CBCPIF010000001.1"/>
</dbReference>
<dbReference type="GO" id="GO:0008206">
    <property type="term" value="P:bile acid metabolic process"/>
    <property type="evidence" value="ECO:0007669"/>
    <property type="project" value="UniProtKB-ARBA"/>
</dbReference>
<dbReference type="PANTHER" id="PTHR43639">
    <property type="entry name" value="OXIDOREDUCTASE, SHORT-CHAIN DEHYDROGENASE/REDUCTASE FAMILY (AFU_ORTHOLOGUE AFUA_5G02870)"/>
    <property type="match status" value="1"/>
</dbReference>
<dbReference type="PANTHER" id="PTHR43639:SF1">
    <property type="entry name" value="SHORT-CHAIN DEHYDROGENASE_REDUCTASE FAMILY PROTEIN"/>
    <property type="match status" value="1"/>
</dbReference>
<accession>A0A9Q3SXY9</accession>
<evidence type="ECO:0000256" key="2">
    <source>
        <dbReference type="ARBA" id="ARBA00023002"/>
    </source>
</evidence>
<dbReference type="PRINTS" id="PR00080">
    <property type="entry name" value="SDRFAMILY"/>
</dbReference>
<dbReference type="InterPro" id="IPR002347">
    <property type="entry name" value="SDR_fam"/>
</dbReference>
<dbReference type="Pfam" id="PF13561">
    <property type="entry name" value="adh_short_C2"/>
    <property type="match status" value="1"/>
</dbReference>
<dbReference type="InterPro" id="IPR036291">
    <property type="entry name" value="NAD(P)-bd_dom_sf"/>
</dbReference>
<proteinExistence type="inferred from homology"/>
<keyword evidence="2" id="KW-0560">Oxidoreductase</keyword>
<comment type="caution">
    <text evidence="3">The sequence shown here is derived from an EMBL/GenBank/DDBJ whole genome shotgun (WGS) entry which is preliminary data.</text>
</comment>
<dbReference type="SUPFAM" id="SSF51735">
    <property type="entry name" value="NAD(P)-binding Rossmann-fold domains"/>
    <property type="match status" value="1"/>
</dbReference>
<reference evidence="3" key="1">
    <citation type="submission" date="2021-05" db="EMBL/GenBank/DDBJ databases">
        <title>Pangenome of Leuconostoc gelidum warrants species status for Leuconostoc gelidum subsp. gasicomitatum.</title>
        <authorList>
            <person name="Johansson P."/>
            <person name="Sade E."/>
            <person name="Hultman J."/>
            <person name="Auvinen P."/>
            <person name="Bjorkroth J."/>
        </authorList>
    </citation>
    <scope>NUCLEOTIDE SEQUENCE</scope>
    <source>
        <strain evidence="3">A.21.4</strain>
    </source>
</reference>
<sequence length="244" mass="25681">METQSLTGKNALVTGASRGIGRAIAEKLAGEGANVIINYRANEKAANDVVETITKAGGKAIALQCDISVLDDVYKLFDDAEAKLGKLDIVVSNAAIVINKKLSDYTSEDFDTTFNTNVKAPFFIMQQAAERINEGGRIIALSSGGTRLLLSGTSLYLGSKGAVEQFARGISQEVGDKDITVNIVSPGFTNTELLTDDFRSVAANMSPFKRIGEPIEVAEVVAFLASPQASWVTGQNIGAGGGVM</sequence>
<dbReference type="PRINTS" id="PR00081">
    <property type="entry name" value="GDHRDH"/>
</dbReference>
<comment type="similarity">
    <text evidence="1">Belongs to the short-chain dehydrogenases/reductases (SDR) family.</text>
</comment>
<dbReference type="FunFam" id="3.40.50.720:FF:000084">
    <property type="entry name" value="Short-chain dehydrogenase reductase"/>
    <property type="match status" value="1"/>
</dbReference>
<dbReference type="Proteomes" id="UP000752647">
    <property type="component" value="Unassembled WGS sequence"/>
</dbReference>
<evidence type="ECO:0000313" key="4">
    <source>
        <dbReference type="Proteomes" id="UP000752647"/>
    </source>
</evidence>
<protein>
    <submittedName>
        <fullName evidence="3">SDR family oxidoreductase</fullName>
    </submittedName>
</protein>
<gene>
    <name evidence="3" type="ORF">KIJ12_07060</name>
</gene>